<protein>
    <submittedName>
        <fullName evidence="1">Uncharacterized protein</fullName>
    </submittedName>
</protein>
<accession>A0A2J6Q8W2</accession>
<organism evidence="1 2">
    <name type="scientific">Hyaloscypha hepaticicola</name>
    <dbReference type="NCBI Taxonomy" id="2082293"/>
    <lineage>
        <taxon>Eukaryota</taxon>
        <taxon>Fungi</taxon>
        <taxon>Dikarya</taxon>
        <taxon>Ascomycota</taxon>
        <taxon>Pezizomycotina</taxon>
        <taxon>Leotiomycetes</taxon>
        <taxon>Helotiales</taxon>
        <taxon>Hyaloscyphaceae</taxon>
        <taxon>Hyaloscypha</taxon>
    </lineage>
</organism>
<gene>
    <name evidence="1" type="ORF">NA56DRAFT_644863</name>
</gene>
<reference evidence="1 2" key="1">
    <citation type="submission" date="2016-05" db="EMBL/GenBank/DDBJ databases">
        <title>A degradative enzymes factory behind the ericoid mycorrhizal symbiosis.</title>
        <authorList>
            <consortium name="DOE Joint Genome Institute"/>
            <person name="Martino E."/>
            <person name="Morin E."/>
            <person name="Grelet G."/>
            <person name="Kuo A."/>
            <person name="Kohler A."/>
            <person name="Daghino S."/>
            <person name="Barry K."/>
            <person name="Choi C."/>
            <person name="Cichocki N."/>
            <person name="Clum A."/>
            <person name="Copeland A."/>
            <person name="Hainaut M."/>
            <person name="Haridas S."/>
            <person name="Labutti K."/>
            <person name="Lindquist E."/>
            <person name="Lipzen A."/>
            <person name="Khouja H.-R."/>
            <person name="Murat C."/>
            <person name="Ohm R."/>
            <person name="Olson A."/>
            <person name="Spatafora J."/>
            <person name="Veneault-Fourrey C."/>
            <person name="Henrissat B."/>
            <person name="Grigoriev I."/>
            <person name="Martin F."/>
            <person name="Perotto S."/>
        </authorList>
    </citation>
    <scope>NUCLEOTIDE SEQUENCE [LARGE SCALE GENOMIC DNA]</scope>
    <source>
        <strain evidence="1 2">UAMH 7357</strain>
    </source>
</reference>
<sequence length="148" mass="17613">MERDLRLLGSLLGASAYAVAILSYRREIFGSFFKFTENVKRNVILKELERVEEARGYKLIPKGFLSQLGSDDLRFYNCLRSASQVEIDEWFAEWKSFLRAEKEQRDKEGYLYVSRVDKKLSSDGVFYFDGYSRKWYHQDRDGFLQWTE</sequence>
<dbReference type="AlphaFoldDB" id="A0A2J6Q8W2"/>
<dbReference type="EMBL" id="KZ613477">
    <property type="protein sequence ID" value="PMD22693.1"/>
    <property type="molecule type" value="Genomic_DNA"/>
</dbReference>
<evidence type="ECO:0000313" key="1">
    <source>
        <dbReference type="EMBL" id="PMD22693.1"/>
    </source>
</evidence>
<dbReference type="Proteomes" id="UP000235672">
    <property type="component" value="Unassembled WGS sequence"/>
</dbReference>
<proteinExistence type="predicted"/>
<keyword evidence="2" id="KW-1185">Reference proteome</keyword>
<name>A0A2J6Q8W2_9HELO</name>
<evidence type="ECO:0000313" key="2">
    <source>
        <dbReference type="Proteomes" id="UP000235672"/>
    </source>
</evidence>